<evidence type="ECO:0000313" key="6">
    <source>
        <dbReference type="Proteomes" id="UP000218418"/>
    </source>
</evidence>
<evidence type="ECO:0000313" key="5">
    <source>
        <dbReference type="EMBL" id="BAY84937.1"/>
    </source>
</evidence>
<dbReference type="InterPro" id="IPR018656">
    <property type="entry name" value="DUF2087"/>
</dbReference>
<dbReference type="GO" id="GO:0003700">
    <property type="term" value="F:DNA-binding transcription factor activity"/>
    <property type="evidence" value="ECO:0007669"/>
    <property type="project" value="InterPro"/>
</dbReference>
<dbReference type="PANTHER" id="PTHR33154">
    <property type="entry name" value="TRANSCRIPTIONAL REGULATOR, ARSR FAMILY"/>
    <property type="match status" value="1"/>
</dbReference>
<evidence type="ECO:0000256" key="1">
    <source>
        <dbReference type="ARBA" id="ARBA00023015"/>
    </source>
</evidence>
<organism evidence="5 6">
    <name type="scientific">Calothrix parasitica NIES-267</name>
    <dbReference type="NCBI Taxonomy" id="1973488"/>
    <lineage>
        <taxon>Bacteria</taxon>
        <taxon>Bacillati</taxon>
        <taxon>Cyanobacteriota</taxon>
        <taxon>Cyanophyceae</taxon>
        <taxon>Nostocales</taxon>
        <taxon>Calotrichaceae</taxon>
        <taxon>Calothrix</taxon>
    </lineage>
</organism>
<keyword evidence="1" id="KW-0805">Transcription regulation</keyword>
<keyword evidence="3" id="KW-0804">Transcription</keyword>
<dbReference type="InterPro" id="IPR036390">
    <property type="entry name" value="WH_DNA-bd_sf"/>
</dbReference>
<keyword evidence="6" id="KW-1185">Reference proteome</keyword>
<dbReference type="CDD" id="cd00090">
    <property type="entry name" value="HTH_ARSR"/>
    <property type="match status" value="1"/>
</dbReference>
<dbReference type="InterPro" id="IPR036388">
    <property type="entry name" value="WH-like_DNA-bd_sf"/>
</dbReference>
<dbReference type="EMBL" id="AP018227">
    <property type="protein sequence ID" value="BAY84937.1"/>
    <property type="molecule type" value="Genomic_DNA"/>
</dbReference>
<dbReference type="OrthoDB" id="529288at2"/>
<accession>A0A1Z4LUJ8</accession>
<protein>
    <submittedName>
        <fullName evidence="5">ArsR family transcriptional regulator</fullName>
    </submittedName>
</protein>
<dbReference type="Pfam" id="PF01022">
    <property type="entry name" value="HTH_5"/>
    <property type="match status" value="1"/>
</dbReference>
<sequence>MKNEKLQNMLRFFKALADESRLKIIGILATQECSVEELAVLLELKEPTISHHLTKLKQLELVRMRPEGNTHFYQLDKEVWQSMSKEVFNAEKITSFADDVNLRTWEMKVLNTYIDGDFQNSESMQYLREIPSASKKRLMILKWIIDKFEVGVNYPVDTVDEILKRYYPDFETLRKALIDSRLMKEDNGIYWRT</sequence>
<dbReference type="GO" id="GO:0003677">
    <property type="term" value="F:DNA binding"/>
    <property type="evidence" value="ECO:0007669"/>
    <property type="project" value="UniProtKB-KW"/>
</dbReference>
<dbReference type="AlphaFoldDB" id="A0A1Z4LUJ8"/>
<dbReference type="Gene3D" id="1.10.10.10">
    <property type="entry name" value="Winged helix-like DNA-binding domain superfamily/Winged helix DNA-binding domain"/>
    <property type="match status" value="1"/>
</dbReference>
<dbReference type="InterPro" id="IPR011991">
    <property type="entry name" value="ArsR-like_HTH"/>
</dbReference>
<feature type="domain" description="HTH arsR-type" evidence="4">
    <location>
        <begin position="1"/>
        <end position="95"/>
    </location>
</feature>
<proteinExistence type="predicted"/>
<dbReference type="PANTHER" id="PTHR33154:SF33">
    <property type="entry name" value="TRANSCRIPTIONAL REPRESSOR SDPR"/>
    <property type="match status" value="1"/>
</dbReference>
<dbReference type="PRINTS" id="PR00778">
    <property type="entry name" value="HTHARSR"/>
</dbReference>
<reference evidence="5 6" key="1">
    <citation type="submission" date="2017-06" db="EMBL/GenBank/DDBJ databases">
        <title>Genome sequencing of cyanobaciteial culture collection at National Institute for Environmental Studies (NIES).</title>
        <authorList>
            <person name="Hirose Y."/>
            <person name="Shimura Y."/>
            <person name="Fujisawa T."/>
            <person name="Nakamura Y."/>
            <person name="Kawachi M."/>
        </authorList>
    </citation>
    <scope>NUCLEOTIDE SEQUENCE [LARGE SCALE GENOMIC DNA]</scope>
    <source>
        <strain evidence="5 6">NIES-267</strain>
    </source>
</reference>
<dbReference type="InterPro" id="IPR051081">
    <property type="entry name" value="HTH_MetalResp_TranReg"/>
</dbReference>
<dbReference type="Pfam" id="PF09860">
    <property type="entry name" value="DUF2087"/>
    <property type="match status" value="1"/>
</dbReference>
<dbReference type="SMART" id="SM00418">
    <property type="entry name" value="HTH_ARSR"/>
    <property type="match status" value="1"/>
</dbReference>
<evidence type="ECO:0000256" key="3">
    <source>
        <dbReference type="ARBA" id="ARBA00023163"/>
    </source>
</evidence>
<evidence type="ECO:0000256" key="2">
    <source>
        <dbReference type="ARBA" id="ARBA00023125"/>
    </source>
</evidence>
<gene>
    <name evidence="5" type="ORF">NIES267_44350</name>
</gene>
<keyword evidence="2" id="KW-0238">DNA-binding</keyword>
<evidence type="ECO:0000259" key="4">
    <source>
        <dbReference type="PROSITE" id="PS50987"/>
    </source>
</evidence>
<dbReference type="NCBIfam" id="NF033788">
    <property type="entry name" value="HTH_metalloreg"/>
    <property type="match status" value="1"/>
</dbReference>
<dbReference type="InterPro" id="IPR001845">
    <property type="entry name" value="HTH_ArsR_DNA-bd_dom"/>
</dbReference>
<dbReference type="PROSITE" id="PS50987">
    <property type="entry name" value="HTH_ARSR_2"/>
    <property type="match status" value="1"/>
</dbReference>
<dbReference type="SUPFAM" id="SSF46785">
    <property type="entry name" value="Winged helix' DNA-binding domain"/>
    <property type="match status" value="1"/>
</dbReference>
<dbReference type="Proteomes" id="UP000218418">
    <property type="component" value="Chromosome"/>
</dbReference>
<name>A0A1Z4LUJ8_9CYAN</name>